<keyword evidence="2" id="KW-1185">Reference proteome</keyword>
<dbReference type="OrthoDB" id="10503424at2759"/>
<evidence type="ECO:0000313" key="1">
    <source>
        <dbReference type="EMBL" id="CAI2185597.1"/>
    </source>
</evidence>
<dbReference type="EMBL" id="CAMKVN010003788">
    <property type="protein sequence ID" value="CAI2185597.1"/>
    <property type="molecule type" value="Genomic_DNA"/>
</dbReference>
<gene>
    <name evidence="1" type="ORF">FWILDA_LOCUS12156</name>
</gene>
<protein>
    <submittedName>
        <fullName evidence="1">10290_t:CDS:1</fullName>
    </submittedName>
</protein>
<dbReference type="Proteomes" id="UP001153678">
    <property type="component" value="Unassembled WGS sequence"/>
</dbReference>
<evidence type="ECO:0000313" key="2">
    <source>
        <dbReference type="Proteomes" id="UP001153678"/>
    </source>
</evidence>
<proteinExistence type="predicted"/>
<organism evidence="1 2">
    <name type="scientific">Funneliformis geosporum</name>
    <dbReference type="NCBI Taxonomy" id="1117311"/>
    <lineage>
        <taxon>Eukaryota</taxon>
        <taxon>Fungi</taxon>
        <taxon>Fungi incertae sedis</taxon>
        <taxon>Mucoromycota</taxon>
        <taxon>Glomeromycotina</taxon>
        <taxon>Glomeromycetes</taxon>
        <taxon>Glomerales</taxon>
        <taxon>Glomeraceae</taxon>
        <taxon>Funneliformis</taxon>
    </lineage>
</organism>
<reference evidence="1" key="1">
    <citation type="submission" date="2022-08" db="EMBL/GenBank/DDBJ databases">
        <authorList>
            <person name="Kallberg Y."/>
            <person name="Tangrot J."/>
            <person name="Rosling A."/>
        </authorList>
    </citation>
    <scope>NUCLEOTIDE SEQUENCE</scope>
    <source>
        <strain evidence="1">Wild A</strain>
    </source>
</reference>
<comment type="caution">
    <text evidence="1">The sequence shown here is derived from an EMBL/GenBank/DDBJ whole genome shotgun (WGS) entry which is preliminary data.</text>
</comment>
<accession>A0A9W4X093</accession>
<dbReference type="AlphaFoldDB" id="A0A9W4X093"/>
<sequence>MGITLLTTSLGGEAAGKLGRYGSTATQYISCVGKEFTGFIGDTSHGASDLFHGASGQATNLLRDEEYRDLNAKFNFKSNQETSELEGIVAKIDISKIFIYSQTYPKSKTLRQIINYNQRVQASNNEQEIFKLGANLAYYLDTICDPNKGGYVKNEEEKKH</sequence>
<name>A0A9W4X093_9GLOM</name>